<comment type="similarity">
    <text evidence="1">Belongs to the UPF0213 family.</text>
</comment>
<name>A0ABU9VCI6_9BACI</name>
<comment type="caution">
    <text evidence="4">The sequence shown here is derived from an EMBL/GenBank/DDBJ whole genome shotgun (WGS) entry which is preliminary data.</text>
</comment>
<dbReference type="CDD" id="cd10456">
    <property type="entry name" value="GIY-YIG_UPF0213"/>
    <property type="match status" value="1"/>
</dbReference>
<protein>
    <submittedName>
        <fullName evidence="4">GIY-YIG nuclease family protein</fullName>
    </submittedName>
</protein>
<feature type="region of interest" description="Disordered" evidence="2">
    <location>
        <begin position="73"/>
        <end position="95"/>
    </location>
</feature>
<dbReference type="Pfam" id="PF01541">
    <property type="entry name" value="GIY-YIG"/>
    <property type="match status" value="1"/>
</dbReference>
<dbReference type="Proteomes" id="UP001418796">
    <property type="component" value="Unassembled WGS sequence"/>
</dbReference>
<dbReference type="SUPFAM" id="SSF82771">
    <property type="entry name" value="GIY-YIG endonuclease"/>
    <property type="match status" value="1"/>
</dbReference>
<evidence type="ECO:0000313" key="5">
    <source>
        <dbReference type="Proteomes" id="UP001418796"/>
    </source>
</evidence>
<accession>A0ABU9VCI6</accession>
<dbReference type="PANTHER" id="PTHR34477">
    <property type="entry name" value="UPF0213 PROTEIN YHBQ"/>
    <property type="match status" value="1"/>
</dbReference>
<keyword evidence="5" id="KW-1185">Reference proteome</keyword>
<evidence type="ECO:0000256" key="2">
    <source>
        <dbReference type="SAM" id="MobiDB-lite"/>
    </source>
</evidence>
<dbReference type="RefSeq" id="WP_343128875.1">
    <property type="nucleotide sequence ID" value="NZ_JBCITK010000001.1"/>
</dbReference>
<feature type="domain" description="GIY-YIG" evidence="3">
    <location>
        <begin position="3"/>
        <end position="78"/>
    </location>
</feature>
<dbReference type="Gene3D" id="3.40.1440.10">
    <property type="entry name" value="GIY-YIG endonuclease"/>
    <property type="match status" value="1"/>
</dbReference>
<reference evidence="4 5" key="1">
    <citation type="submission" date="2024-03" db="EMBL/GenBank/DDBJ databases">
        <title>Bacilli Hybrid Assemblies.</title>
        <authorList>
            <person name="Kovac J."/>
        </authorList>
    </citation>
    <scope>NUCLEOTIDE SEQUENCE [LARGE SCALE GENOMIC DNA]</scope>
    <source>
        <strain evidence="4 5">FSL R7-0666</strain>
    </source>
</reference>
<dbReference type="InterPro" id="IPR000305">
    <property type="entry name" value="GIY-YIG_endonuc"/>
</dbReference>
<dbReference type="EMBL" id="JBCITK010000001">
    <property type="protein sequence ID" value="MEN0641611.1"/>
    <property type="molecule type" value="Genomic_DNA"/>
</dbReference>
<dbReference type="PROSITE" id="PS50164">
    <property type="entry name" value="GIY_YIG"/>
    <property type="match status" value="1"/>
</dbReference>
<dbReference type="InterPro" id="IPR035901">
    <property type="entry name" value="GIY-YIG_endonuc_sf"/>
</dbReference>
<evidence type="ECO:0000313" key="4">
    <source>
        <dbReference type="EMBL" id="MEN0641611.1"/>
    </source>
</evidence>
<evidence type="ECO:0000256" key="1">
    <source>
        <dbReference type="ARBA" id="ARBA00007435"/>
    </source>
</evidence>
<proteinExistence type="inferred from homology"/>
<feature type="compositionally biased region" description="Basic and acidic residues" evidence="2">
    <location>
        <begin position="74"/>
        <end position="95"/>
    </location>
</feature>
<sequence length="95" mass="11178">MSTGHYVYILQCADNTWYTGYTNDVEKRFVKHSQGKGAKYTRGRGPLTLIWQEACETKKEALQLEYALKRKSRAQKEQYVREKKEMEHEATNELS</sequence>
<gene>
    <name evidence="4" type="ORF">MKY91_00250</name>
</gene>
<dbReference type="InterPro" id="IPR050190">
    <property type="entry name" value="UPF0213_domain"/>
</dbReference>
<dbReference type="PANTHER" id="PTHR34477:SF1">
    <property type="entry name" value="UPF0213 PROTEIN YHBQ"/>
    <property type="match status" value="1"/>
</dbReference>
<organism evidence="4 5">
    <name type="scientific">Alkalicoccobacillus gibsonii</name>
    <dbReference type="NCBI Taxonomy" id="79881"/>
    <lineage>
        <taxon>Bacteria</taxon>
        <taxon>Bacillati</taxon>
        <taxon>Bacillota</taxon>
        <taxon>Bacilli</taxon>
        <taxon>Bacillales</taxon>
        <taxon>Bacillaceae</taxon>
        <taxon>Alkalicoccobacillus</taxon>
    </lineage>
</organism>
<evidence type="ECO:0000259" key="3">
    <source>
        <dbReference type="PROSITE" id="PS50164"/>
    </source>
</evidence>